<sequence length="73" mass="8327">MNKQEAIALLNQEGWTKADTERALTLHDFKSHSDINELEIRRIASRFAGAELLNRQHLQASQKGLSLDVFTLH</sequence>
<evidence type="ECO:0000313" key="2">
    <source>
        <dbReference type="Proteomes" id="UP000729733"/>
    </source>
</evidence>
<organism evidence="1 2">
    <name type="scientific">Waterburya agarophytonicola KI4</name>
    <dbReference type="NCBI Taxonomy" id="2874699"/>
    <lineage>
        <taxon>Bacteria</taxon>
        <taxon>Bacillati</taxon>
        <taxon>Cyanobacteriota</taxon>
        <taxon>Cyanophyceae</taxon>
        <taxon>Pleurocapsales</taxon>
        <taxon>Hyellaceae</taxon>
        <taxon>Waterburya</taxon>
        <taxon>Waterburya agarophytonicola</taxon>
    </lineage>
</organism>
<dbReference type="Proteomes" id="UP000729733">
    <property type="component" value="Unassembled WGS sequence"/>
</dbReference>
<reference evidence="1" key="1">
    <citation type="journal article" date="2021" name="Antonie Van Leeuwenhoek">
        <title>Draft genome and description of Waterburya agarophytonicola gen. nov. sp. nov. (Pleurocapsales, Cyanobacteria): a seaweed symbiont.</title>
        <authorList>
            <person name="Bonthond G."/>
            <person name="Shalygin S."/>
            <person name="Bayer T."/>
            <person name="Weinberger F."/>
        </authorList>
    </citation>
    <scope>NUCLEOTIDE SEQUENCE</scope>
    <source>
        <strain evidence="1">KI4</strain>
    </source>
</reference>
<name>A0A964BTQ5_9CYAN</name>
<gene>
    <name evidence="1" type="ORF">I4641_21265</name>
</gene>
<accession>A0A964BTQ5</accession>
<proteinExistence type="predicted"/>
<dbReference type="RefSeq" id="WP_229642593.1">
    <property type="nucleotide sequence ID" value="NZ_JADWDC010000088.1"/>
</dbReference>
<protein>
    <submittedName>
        <fullName evidence="1">Uncharacterized protein</fullName>
    </submittedName>
</protein>
<dbReference type="EMBL" id="JADWDC010000088">
    <property type="protein sequence ID" value="MCC0179493.1"/>
    <property type="molecule type" value="Genomic_DNA"/>
</dbReference>
<comment type="caution">
    <text evidence="1">The sequence shown here is derived from an EMBL/GenBank/DDBJ whole genome shotgun (WGS) entry which is preliminary data.</text>
</comment>
<dbReference type="AlphaFoldDB" id="A0A964BTQ5"/>
<evidence type="ECO:0000313" key="1">
    <source>
        <dbReference type="EMBL" id="MCC0179493.1"/>
    </source>
</evidence>
<keyword evidence="2" id="KW-1185">Reference proteome</keyword>